<dbReference type="Pfam" id="PF00964">
    <property type="entry name" value="Elicitin"/>
    <property type="match status" value="1"/>
</dbReference>
<dbReference type="eggNOG" id="ENOG502RGJV">
    <property type="taxonomic scope" value="Eukaryota"/>
</dbReference>
<comment type="function">
    <text evidence="6">Induces local and distal defense responses (incompatible hypersensitive reaction) in plants from the solanaceae and cruciferae families. Elicits leaf necrosis and causes the accumulation of pathogenesis-related proteins. Might interact with the lipidic molecules of the plasma membrane.</text>
</comment>
<evidence type="ECO:0000256" key="6">
    <source>
        <dbReference type="RuleBase" id="RU368111"/>
    </source>
</evidence>
<dbReference type="KEGG" id="pif:PITG_22799"/>
<dbReference type="OrthoDB" id="124652at2759"/>
<dbReference type="Proteomes" id="UP000006643">
    <property type="component" value="Unassembled WGS sequence"/>
</dbReference>
<comment type="similarity">
    <text evidence="2 6">Belongs to the elicitin family.</text>
</comment>
<dbReference type="SMART" id="SM01187">
    <property type="entry name" value="Elicitin"/>
    <property type="match status" value="1"/>
</dbReference>
<dbReference type="InParanoid" id="D0N4P8"/>
<dbReference type="EMBL" id="DS028125">
    <property type="protein sequence ID" value="EEY69856.1"/>
    <property type="molecule type" value="Genomic_DNA"/>
</dbReference>
<keyword evidence="7" id="KW-0732">Signal</keyword>
<evidence type="ECO:0000256" key="4">
    <source>
        <dbReference type="ARBA" id="ARBA00022978"/>
    </source>
</evidence>
<dbReference type="VEuPathDB" id="FungiDB:PITG_22799"/>
<name>D0N4P8_PHYIT</name>
<accession>D0N4P8</accession>
<evidence type="ECO:0000256" key="1">
    <source>
        <dbReference type="ARBA" id="ARBA00004613"/>
    </source>
</evidence>
<gene>
    <name evidence="8" type="ORF">PITG_22799</name>
</gene>
<dbReference type="GeneID" id="9471519"/>
<evidence type="ECO:0000256" key="3">
    <source>
        <dbReference type="ARBA" id="ARBA00022525"/>
    </source>
</evidence>
<dbReference type="RefSeq" id="XP_002998503.1">
    <property type="nucleotide sequence ID" value="XM_002998457.1"/>
</dbReference>
<dbReference type="OMA" id="DTHLEGC"/>
<protein>
    <recommendedName>
        <fullName evidence="6">Elicitin</fullName>
    </recommendedName>
</protein>
<evidence type="ECO:0000256" key="5">
    <source>
        <dbReference type="ARBA" id="ARBA00023157"/>
    </source>
</evidence>
<organism evidence="8 9">
    <name type="scientific">Phytophthora infestans (strain T30-4)</name>
    <name type="common">Potato late blight agent</name>
    <dbReference type="NCBI Taxonomy" id="403677"/>
    <lineage>
        <taxon>Eukaryota</taxon>
        <taxon>Sar</taxon>
        <taxon>Stramenopiles</taxon>
        <taxon>Oomycota</taxon>
        <taxon>Peronosporomycetes</taxon>
        <taxon>Peronosporales</taxon>
        <taxon>Peronosporaceae</taxon>
        <taxon>Phytophthora</taxon>
    </lineage>
</organism>
<dbReference type="GO" id="GO:0052040">
    <property type="term" value="P:symbiont-mediated perturbation of host programmed cell death"/>
    <property type="evidence" value="ECO:0007669"/>
    <property type="project" value="UniProtKB-UniRule"/>
</dbReference>
<evidence type="ECO:0000256" key="2">
    <source>
        <dbReference type="ARBA" id="ARBA00009544"/>
    </source>
</evidence>
<keyword evidence="9" id="KW-1185">Reference proteome</keyword>
<dbReference type="InterPro" id="IPR036470">
    <property type="entry name" value="Elicitin_sf"/>
</dbReference>
<dbReference type="HOGENOM" id="CLU_143837_0_0_1"/>
<dbReference type="SUPFAM" id="SSF48647">
    <property type="entry name" value="Fungal elicitin"/>
    <property type="match status" value="1"/>
</dbReference>
<feature type="chain" id="PRO_5003012288" description="Elicitin" evidence="7">
    <location>
        <begin position="22"/>
        <end position="157"/>
    </location>
</feature>
<dbReference type="Gene3D" id="1.10.239.10">
    <property type="entry name" value="Elicitin domain"/>
    <property type="match status" value="1"/>
</dbReference>
<keyword evidence="3 6" id="KW-0964">Secreted</keyword>
<reference evidence="9" key="1">
    <citation type="journal article" date="2009" name="Nature">
        <title>Genome sequence and analysis of the Irish potato famine pathogen Phytophthora infestans.</title>
        <authorList>
            <consortium name="The Broad Institute Genome Sequencing Platform"/>
            <person name="Haas B.J."/>
            <person name="Kamoun S."/>
            <person name="Zody M.C."/>
            <person name="Jiang R.H."/>
            <person name="Handsaker R.E."/>
            <person name="Cano L.M."/>
            <person name="Grabherr M."/>
            <person name="Kodira C.D."/>
            <person name="Raffaele S."/>
            <person name="Torto-Alalibo T."/>
            <person name="Bozkurt T.O."/>
            <person name="Ah-Fong A.M."/>
            <person name="Alvarado L."/>
            <person name="Anderson V.L."/>
            <person name="Armstrong M.R."/>
            <person name="Avrova A."/>
            <person name="Baxter L."/>
            <person name="Beynon J."/>
            <person name="Boevink P.C."/>
            <person name="Bollmann S.R."/>
            <person name="Bos J.I."/>
            <person name="Bulone V."/>
            <person name="Cai G."/>
            <person name="Cakir C."/>
            <person name="Carrington J.C."/>
            <person name="Chawner M."/>
            <person name="Conti L."/>
            <person name="Costanzo S."/>
            <person name="Ewan R."/>
            <person name="Fahlgren N."/>
            <person name="Fischbach M.A."/>
            <person name="Fugelstad J."/>
            <person name="Gilroy E.M."/>
            <person name="Gnerre S."/>
            <person name="Green P.J."/>
            <person name="Grenville-Briggs L.J."/>
            <person name="Griffith J."/>
            <person name="Grunwald N.J."/>
            <person name="Horn K."/>
            <person name="Horner N.R."/>
            <person name="Hu C.H."/>
            <person name="Huitema E."/>
            <person name="Jeong D.H."/>
            <person name="Jones A.M."/>
            <person name="Jones J.D."/>
            <person name="Jones R.W."/>
            <person name="Karlsson E.K."/>
            <person name="Kunjeti S.G."/>
            <person name="Lamour K."/>
            <person name="Liu Z."/>
            <person name="Ma L."/>
            <person name="Maclean D."/>
            <person name="Chibucos M.C."/>
            <person name="McDonald H."/>
            <person name="McWalters J."/>
            <person name="Meijer H.J."/>
            <person name="Morgan W."/>
            <person name="Morris P.F."/>
            <person name="Munro C.A."/>
            <person name="O'Neill K."/>
            <person name="Ospina-Giraldo M."/>
            <person name="Pinzon A."/>
            <person name="Pritchard L."/>
            <person name="Ramsahoye B."/>
            <person name="Ren Q."/>
            <person name="Restrepo S."/>
            <person name="Roy S."/>
            <person name="Sadanandom A."/>
            <person name="Savidor A."/>
            <person name="Schornack S."/>
            <person name="Schwartz D.C."/>
            <person name="Schumann U.D."/>
            <person name="Schwessinger B."/>
            <person name="Seyer L."/>
            <person name="Sharpe T."/>
            <person name="Silvar C."/>
            <person name="Song J."/>
            <person name="Studholme D.J."/>
            <person name="Sykes S."/>
            <person name="Thines M."/>
            <person name="van de Vondervoort P.J."/>
            <person name="Phuntumart V."/>
            <person name="Wawra S."/>
            <person name="Weide R."/>
            <person name="Win J."/>
            <person name="Young C."/>
            <person name="Zhou S."/>
            <person name="Fry W."/>
            <person name="Meyers B.C."/>
            <person name="van West P."/>
            <person name="Ristaino J."/>
            <person name="Govers F."/>
            <person name="Birch P.R."/>
            <person name="Whisson S.C."/>
            <person name="Judelson H.S."/>
            <person name="Nusbaum C."/>
        </authorList>
    </citation>
    <scope>NUCLEOTIDE SEQUENCE [LARGE SCALE GENOMIC DNA]</scope>
    <source>
        <strain evidence="9">T30-4</strain>
    </source>
</reference>
<keyword evidence="5 6" id="KW-1015">Disulfide bond</keyword>
<evidence type="ECO:0000313" key="9">
    <source>
        <dbReference type="Proteomes" id="UP000006643"/>
    </source>
</evidence>
<feature type="signal peptide" evidence="7">
    <location>
        <begin position="1"/>
        <end position="21"/>
    </location>
</feature>
<evidence type="ECO:0000256" key="7">
    <source>
        <dbReference type="SAM" id="SignalP"/>
    </source>
</evidence>
<dbReference type="AlphaFoldDB" id="D0N4P8"/>
<dbReference type="GO" id="GO:0005576">
    <property type="term" value="C:extracellular region"/>
    <property type="evidence" value="ECO:0007669"/>
    <property type="project" value="UniProtKB-SubCell"/>
</dbReference>
<comment type="subcellular location">
    <subcellularLocation>
        <location evidence="1 6">Secreted</location>
    </subcellularLocation>
</comment>
<keyword evidence="4 6" id="KW-0928">Hypersensitive response elicitation</keyword>
<dbReference type="InterPro" id="IPR002200">
    <property type="entry name" value="Elicitin"/>
</dbReference>
<sequence>MNSMFFWLLVVNVALIASGNAAECSTSELLTIASDTHLEGCTSDVGFGGFSAMSALTAEHIQAVCDSSDCMKLMDSMRSMNFGDCTIQGTNISLGKDILAPFERVCSGSGSADLSSSSVGDELVGSSASGPSSSAPTTLVAAFWSSSITLIFAAVVM</sequence>
<proteinExistence type="inferred from homology"/>
<evidence type="ECO:0000313" key="8">
    <source>
        <dbReference type="EMBL" id="EEY69856.1"/>
    </source>
</evidence>